<reference evidence="3 4" key="1">
    <citation type="submission" date="2020-08" db="EMBL/GenBank/DDBJ databases">
        <title>Genomic Encyclopedia of Type Strains, Phase IV (KMG-V): Genome sequencing to study the core and pangenomes of soil and plant-associated prokaryotes.</title>
        <authorList>
            <person name="Whitman W."/>
        </authorList>
    </citation>
    <scope>NUCLEOTIDE SEQUENCE [LARGE SCALE GENOMIC DNA]</scope>
    <source>
        <strain evidence="3 4">M2T3</strain>
    </source>
</reference>
<keyword evidence="1" id="KW-0732">Signal</keyword>
<dbReference type="RefSeq" id="WP_184623377.1">
    <property type="nucleotide sequence ID" value="NZ_JACHCC010000002.1"/>
</dbReference>
<evidence type="ECO:0000313" key="3">
    <source>
        <dbReference type="EMBL" id="MBB6498872.1"/>
    </source>
</evidence>
<proteinExistence type="predicted"/>
<dbReference type="Pfam" id="PF10988">
    <property type="entry name" value="DUF2807"/>
    <property type="match status" value="1"/>
</dbReference>
<evidence type="ECO:0000313" key="4">
    <source>
        <dbReference type="Proteomes" id="UP000521017"/>
    </source>
</evidence>
<feature type="signal peptide" evidence="1">
    <location>
        <begin position="1"/>
        <end position="24"/>
    </location>
</feature>
<evidence type="ECO:0000256" key="1">
    <source>
        <dbReference type="SAM" id="SignalP"/>
    </source>
</evidence>
<dbReference type="AlphaFoldDB" id="A0A7X0MGZ7"/>
<name>A0A7X0MGZ7_9SPHI</name>
<accession>A0A7X0MGZ7</accession>
<feature type="domain" description="Putative auto-transporter adhesin head GIN" evidence="2">
    <location>
        <begin position="44"/>
        <end position="201"/>
    </location>
</feature>
<dbReference type="Gene3D" id="2.160.20.120">
    <property type="match status" value="1"/>
</dbReference>
<evidence type="ECO:0000259" key="2">
    <source>
        <dbReference type="Pfam" id="PF10988"/>
    </source>
</evidence>
<sequence>MKTTIKTLFATALTAVVLTSSAFATFAKENDKNLPALRAVSDLNMIKVTGNVKVYLSQGAKENIRVAGDESDAKVSLKRVGGKLEISSVGDNTAIVYLTVKNLVRINASDKAVVKSLGNLTLANLQIFSKDGSQVDLNVTAQDVYTEVEDASSLKLSGSTGRLTSVKDDASKLNTKNFQAAIRTASAAPVFAKVDLDAQFAQSLNLASL</sequence>
<protein>
    <recommendedName>
        <fullName evidence="2">Putative auto-transporter adhesin head GIN domain-containing protein</fullName>
    </recommendedName>
</protein>
<organism evidence="3 4">
    <name type="scientific">Pedobacter cryoconitis</name>
    <dbReference type="NCBI Taxonomy" id="188932"/>
    <lineage>
        <taxon>Bacteria</taxon>
        <taxon>Pseudomonadati</taxon>
        <taxon>Bacteroidota</taxon>
        <taxon>Sphingobacteriia</taxon>
        <taxon>Sphingobacteriales</taxon>
        <taxon>Sphingobacteriaceae</taxon>
        <taxon>Pedobacter</taxon>
    </lineage>
</organism>
<dbReference type="InterPro" id="IPR021255">
    <property type="entry name" value="DUF2807"/>
</dbReference>
<feature type="chain" id="PRO_5030542135" description="Putative auto-transporter adhesin head GIN domain-containing protein" evidence="1">
    <location>
        <begin position="25"/>
        <end position="209"/>
    </location>
</feature>
<comment type="caution">
    <text evidence="3">The sequence shown here is derived from an EMBL/GenBank/DDBJ whole genome shotgun (WGS) entry which is preliminary data.</text>
</comment>
<dbReference type="Proteomes" id="UP000521017">
    <property type="component" value="Unassembled WGS sequence"/>
</dbReference>
<gene>
    <name evidence="3" type="ORF">HDF25_001009</name>
</gene>
<dbReference type="EMBL" id="JACHCC010000002">
    <property type="protein sequence ID" value="MBB6498872.1"/>
    <property type="molecule type" value="Genomic_DNA"/>
</dbReference>